<organism evidence="2 3">
    <name type="scientific">Bacteroides intestinalis DSM 17393</name>
    <dbReference type="NCBI Taxonomy" id="471870"/>
    <lineage>
        <taxon>Bacteria</taxon>
        <taxon>Pseudomonadati</taxon>
        <taxon>Bacteroidota</taxon>
        <taxon>Bacteroidia</taxon>
        <taxon>Bacteroidales</taxon>
        <taxon>Bacteroidaceae</taxon>
        <taxon>Bacteroides</taxon>
    </lineage>
</organism>
<reference evidence="2 3" key="1">
    <citation type="submission" date="2008-04" db="EMBL/GenBank/DDBJ databases">
        <title>Draft genome sequence of Bacteroides intestinalis (DSM 17393).</title>
        <authorList>
            <person name="Sudarsanam P."/>
            <person name="Ley R."/>
            <person name="Guruge J."/>
            <person name="Turnbaugh P.J."/>
            <person name="Mahowald M."/>
            <person name="Liep D."/>
            <person name="Gordon J."/>
        </authorList>
    </citation>
    <scope>NUCLEOTIDE SEQUENCE [LARGE SCALE GENOMIC DNA]</scope>
    <source>
        <strain evidence="2 3">DSM 17393</strain>
    </source>
</reference>
<name>B3C6Y9_9BACE</name>
<accession>B3C6Y9</accession>
<sequence>MNIILNKMKMNSFIAGICLFFSSLFSCQQKGDFKSVSVEDFSTLIADPEMQRLDVRTLAEYSESHIPKSININVLDKTFAEIADSTLQKDRPVALYCRSGKRSKKAAAILSEKGYVVYDLDKGFEEWKKAGKEIEE</sequence>
<proteinExistence type="predicted"/>
<dbReference type="Proteomes" id="UP000004596">
    <property type="component" value="Unassembled WGS sequence"/>
</dbReference>
<dbReference type="eggNOG" id="COG0607">
    <property type="taxonomic scope" value="Bacteria"/>
</dbReference>
<dbReference type="CDD" id="cd00158">
    <property type="entry name" value="RHOD"/>
    <property type="match status" value="1"/>
</dbReference>
<dbReference type="InterPro" id="IPR050229">
    <property type="entry name" value="GlpE_sulfurtransferase"/>
</dbReference>
<dbReference type="EMBL" id="ABJL02000006">
    <property type="protein sequence ID" value="EDV07113.1"/>
    <property type="molecule type" value="Genomic_DNA"/>
</dbReference>
<reference evidence="2 3" key="2">
    <citation type="submission" date="2008-04" db="EMBL/GenBank/DDBJ databases">
        <authorList>
            <person name="Fulton L."/>
            <person name="Clifton S."/>
            <person name="Fulton B."/>
            <person name="Xu J."/>
            <person name="Minx P."/>
            <person name="Pepin K.H."/>
            <person name="Johnson M."/>
            <person name="Thiruvilangam P."/>
            <person name="Bhonagiri V."/>
            <person name="Nash W.E."/>
            <person name="Mardis E.R."/>
            <person name="Wilson R.K."/>
        </authorList>
    </citation>
    <scope>NUCLEOTIDE SEQUENCE [LARGE SCALE GENOMIC DNA]</scope>
    <source>
        <strain evidence="2 3">DSM 17393</strain>
    </source>
</reference>
<dbReference type="InterPro" id="IPR001763">
    <property type="entry name" value="Rhodanese-like_dom"/>
</dbReference>
<feature type="domain" description="Rhodanese" evidence="1">
    <location>
        <begin position="53"/>
        <end position="136"/>
    </location>
</feature>
<evidence type="ECO:0000313" key="3">
    <source>
        <dbReference type="Proteomes" id="UP000004596"/>
    </source>
</evidence>
<evidence type="ECO:0000259" key="1">
    <source>
        <dbReference type="PROSITE" id="PS50206"/>
    </source>
</evidence>
<dbReference type="SMART" id="SM00450">
    <property type="entry name" value="RHOD"/>
    <property type="match status" value="1"/>
</dbReference>
<gene>
    <name evidence="2" type="ORF">BACINT_00679</name>
</gene>
<dbReference type="Pfam" id="PF00581">
    <property type="entry name" value="Rhodanese"/>
    <property type="match status" value="1"/>
</dbReference>
<dbReference type="PROSITE" id="PS50206">
    <property type="entry name" value="RHODANESE_3"/>
    <property type="match status" value="1"/>
</dbReference>
<dbReference type="PANTHER" id="PTHR43031:SF1">
    <property type="entry name" value="PYRIDINE NUCLEOTIDE-DISULPHIDE OXIDOREDUCTASE"/>
    <property type="match status" value="1"/>
</dbReference>
<dbReference type="Gene3D" id="3.40.250.10">
    <property type="entry name" value="Rhodanese-like domain"/>
    <property type="match status" value="1"/>
</dbReference>
<evidence type="ECO:0000313" key="2">
    <source>
        <dbReference type="EMBL" id="EDV07113.1"/>
    </source>
</evidence>
<dbReference type="InterPro" id="IPR036873">
    <property type="entry name" value="Rhodanese-like_dom_sf"/>
</dbReference>
<dbReference type="PANTHER" id="PTHR43031">
    <property type="entry name" value="FAD-DEPENDENT OXIDOREDUCTASE"/>
    <property type="match status" value="1"/>
</dbReference>
<dbReference type="AlphaFoldDB" id="B3C6Y9"/>
<dbReference type="SUPFAM" id="SSF52821">
    <property type="entry name" value="Rhodanese/Cell cycle control phosphatase"/>
    <property type="match status" value="1"/>
</dbReference>
<comment type="caution">
    <text evidence="2">The sequence shown here is derived from an EMBL/GenBank/DDBJ whole genome shotgun (WGS) entry which is preliminary data.</text>
</comment>
<dbReference type="STRING" id="471870.BACINT_00679"/>
<protein>
    <submittedName>
        <fullName evidence="2">Rhodanese-like protein</fullName>
    </submittedName>
</protein>
<dbReference type="PROSITE" id="PS51257">
    <property type="entry name" value="PROKAR_LIPOPROTEIN"/>
    <property type="match status" value="1"/>
</dbReference>